<dbReference type="EMBL" id="JAUSTY010000005">
    <property type="protein sequence ID" value="MDQ0165709.1"/>
    <property type="molecule type" value="Genomic_DNA"/>
</dbReference>
<accession>A0ABT9VXV6</accession>
<gene>
    <name evidence="2" type="ORF">J2S11_001610</name>
</gene>
<evidence type="ECO:0000313" key="2">
    <source>
        <dbReference type="EMBL" id="MDQ0165709.1"/>
    </source>
</evidence>
<comment type="caution">
    <text evidence="2">The sequence shown here is derived from an EMBL/GenBank/DDBJ whole genome shotgun (WGS) entry which is preliminary data.</text>
</comment>
<feature type="transmembrane region" description="Helical" evidence="1">
    <location>
        <begin position="12"/>
        <end position="34"/>
    </location>
</feature>
<evidence type="ECO:0000256" key="1">
    <source>
        <dbReference type="SAM" id="Phobius"/>
    </source>
</evidence>
<keyword evidence="1" id="KW-0812">Transmembrane</keyword>
<keyword evidence="1" id="KW-0472">Membrane</keyword>
<sequence length="43" mass="4913">MLDKIINLFENYGWIGLIISGIILLFKTKILTFISASSVELKR</sequence>
<name>A0ABT9VXV6_9BACI</name>
<proteinExistence type="predicted"/>
<protein>
    <submittedName>
        <fullName evidence="2">Uncharacterized protein</fullName>
    </submittedName>
</protein>
<evidence type="ECO:0000313" key="3">
    <source>
        <dbReference type="Proteomes" id="UP001235840"/>
    </source>
</evidence>
<reference evidence="2 3" key="1">
    <citation type="submission" date="2023-07" db="EMBL/GenBank/DDBJ databases">
        <title>Genomic Encyclopedia of Type Strains, Phase IV (KMG-IV): sequencing the most valuable type-strain genomes for metagenomic binning, comparative biology and taxonomic classification.</title>
        <authorList>
            <person name="Goeker M."/>
        </authorList>
    </citation>
    <scope>NUCLEOTIDE SEQUENCE [LARGE SCALE GENOMIC DNA]</scope>
    <source>
        <strain evidence="2 3">DSM 12751</strain>
    </source>
</reference>
<keyword evidence="3" id="KW-1185">Reference proteome</keyword>
<organism evidence="2 3">
    <name type="scientific">Caldalkalibacillus horti</name>
    <dbReference type="NCBI Taxonomy" id="77523"/>
    <lineage>
        <taxon>Bacteria</taxon>
        <taxon>Bacillati</taxon>
        <taxon>Bacillota</taxon>
        <taxon>Bacilli</taxon>
        <taxon>Bacillales</taxon>
        <taxon>Bacillaceae</taxon>
        <taxon>Caldalkalibacillus</taxon>
    </lineage>
</organism>
<dbReference type="Proteomes" id="UP001235840">
    <property type="component" value="Unassembled WGS sequence"/>
</dbReference>
<keyword evidence="1" id="KW-1133">Transmembrane helix</keyword>